<comment type="caution">
    <text evidence="7">The sequence shown here is derived from an EMBL/GenBank/DDBJ whole genome shotgun (WGS) entry which is preliminary data.</text>
</comment>
<evidence type="ECO:0000259" key="6">
    <source>
        <dbReference type="Pfam" id="PF01266"/>
    </source>
</evidence>
<keyword evidence="2" id="KW-0285">Flavoprotein</keyword>
<sequence>MRTFDVVVIGGGILGVCVSYVASCLGLRVCVLERESDVAQHSSSRNTGVVHRPFYLNPETKRIFAIAAQRSYSPLQEICNAFHLPWCQNGTLEVATKEEQVEKLKQYAIWAKQNGMNEQEFEIVYQSELGKMEEGVKGYGAFYSKKDTNTDFGQITKSIAKISQRLGTTFLFNTQAISISCGVVKTQASELKGFVINVAGGEALRLAQTEGVAHKFAQLHFRGDYWVLHEKIAKSFKRNIYTVPRYSKFPFLDPHIIKRPNGNTEIGPNAFLVRTPYSYKGTLSALFANALGSGSGSVSKRLKLFLNREFLSLVANDWLTSISKRYIAKRVSAFAPALSHKHFAGRGVSGIRHNLIDQNGFVPEAVLIQTENSFHVLNYNSPGATGSAWFAASIVKRLVNTGFLNAKKGVTPPFWKSLIEEDEGWKELRVIFKNLR</sequence>
<evidence type="ECO:0000256" key="4">
    <source>
        <dbReference type="ARBA" id="ARBA00023002"/>
    </source>
</evidence>
<dbReference type="Gene3D" id="3.50.50.60">
    <property type="entry name" value="FAD/NAD(P)-binding domain"/>
    <property type="match status" value="1"/>
</dbReference>
<evidence type="ECO:0000256" key="3">
    <source>
        <dbReference type="ARBA" id="ARBA00022827"/>
    </source>
</evidence>
<dbReference type="Pfam" id="PF01266">
    <property type="entry name" value="DAO"/>
    <property type="match status" value="1"/>
</dbReference>
<comment type="cofactor">
    <cofactor evidence="1">
        <name>FAD</name>
        <dbReference type="ChEBI" id="CHEBI:57692"/>
    </cofactor>
</comment>
<dbReference type="AlphaFoldDB" id="A0A2R6AA81"/>
<dbReference type="PANTHER" id="PTHR43104:SF2">
    <property type="entry name" value="L-2-HYDROXYGLUTARATE DEHYDROGENASE, MITOCHONDRIAL"/>
    <property type="match status" value="1"/>
</dbReference>
<protein>
    <recommendedName>
        <fullName evidence="6">FAD dependent oxidoreductase domain-containing protein</fullName>
    </recommendedName>
</protein>
<name>A0A2R6AA81_9ARCH</name>
<dbReference type="EMBL" id="NEXD01000111">
    <property type="protein sequence ID" value="PSN83225.1"/>
    <property type="molecule type" value="Genomic_DNA"/>
</dbReference>
<proteinExistence type="inferred from homology"/>
<evidence type="ECO:0000313" key="7">
    <source>
        <dbReference type="EMBL" id="PSN83225.1"/>
    </source>
</evidence>
<keyword evidence="3" id="KW-0274">FAD</keyword>
<accession>A0A2R6AA81</accession>
<comment type="similarity">
    <text evidence="5">Belongs to the L2HGDH family.</text>
</comment>
<dbReference type="InterPro" id="IPR036188">
    <property type="entry name" value="FAD/NAD-bd_sf"/>
</dbReference>
<reference evidence="7 8" key="1">
    <citation type="submission" date="2017-04" db="EMBL/GenBank/DDBJ databases">
        <title>Novel microbial lineages endemic to geothermal iron-oxide mats fill important gaps in the evolutionary history of Archaea.</title>
        <authorList>
            <person name="Jay Z.J."/>
            <person name="Beam J.P."/>
            <person name="Dlakic M."/>
            <person name="Rusch D.B."/>
            <person name="Kozubal M.A."/>
            <person name="Inskeep W.P."/>
        </authorList>
    </citation>
    <scope>NUCLEOTIDE SEQUENCE [LARGE SCALE GENOMIC DNA]</scope>
    <source>
        <strain evidence="7">BE_D</strain>
    </source>
</reference>
<evidence type="ECO:0000256" key="5">
    <source>
        <dbReference type="ARBA" id="ARBA00037941"/>
    </source>
</evidence>
<dbReference type="SUPFAM" id="SSF51905">
    <property type="entry name" value="FAD/NAD(P)-binding domain"/>
    <property type="match status" value="1"/>
</dbReference>
<dbReference type="GO" id="GO:0047545">
    <property type="term" value="F:(S)-2-hydroxyglutarate dehydrogenase activity"/>
    <property type="evidence" value="ECO:0007669"/>
    <property type="project" value="TreeGrafter"/>
</dbReference>
<dbReference type="PANTHER" id="PTHR43104">
    <property type="entry name" value="L-2-HYDROXYGLUTARATE DEHYDROGENASE, MITOCHONDRIAL"/>
    <property type="match status" value="1"/>
</dbReference>
<dbReference type="InterPro" id="IPR006076">
    <property type="entry name" value="FAD-dep_OxRdtase"/>
</dbReference>
<feature type="domain" description="FAD dependent oxidoreductase" evidence="6">
    <location>
        <begin position="5"/>
        <end position="392"/>
    </location>
</feature>
<keyword evidence="4" id="KW-0560">Oxidoreductase</keyword>
<gene>
    <name evidence="7" type="ORF">B9Q02_10805</name>
</gene>
<evidence type="ECO:0000256" key="2">
    <source>
        <dbReference type="ARBA" id="ARBA00022630"/>
    </source>
</evidence>
<evidence type="ECO:0000256" key="1">
    <source>
        <dbReference type="ARBA" id="ARBA00001974"/>
    </source>
</evidence>
<dbReference type="Gene3D" id="3.30.9.10">
    <property type="entry name" value="D-Amino Acid Oxidase, subunit A, domain 2"/>
    <property type="match status" value="1"/>
</dbReference>
<organism evidence="7 8">
    <name type="scientific">Candidatus Marsarchaeota G1 archaeon BE_D</name>
    <dbReference type="NCBI Taxonomy" id="1978156"/>
    <lineage>
        <taxon>Archaea</taxon>
        <taxon>Candidatus Marsarchaeota</taxon>
        <taxon>Candidatus Marsarchaeota group 1</taxon>
    </lineage>
</organism>
<dbReference type="Proteomes" id="UP000240569">
    <property type="component" value="Unassembled WGS sequence"/>
</dbReference>
<evidence type="ECO:0000313" key="8">
    <source>
        <dbReference type="Proteomes" id="UP000240569"/>
    </source>
</evidence>